<keyword evidence="5 10" id="KW-0479">Metal-binding</keyword>
<accession>A0A6J1VRC6</accession>
<name>A0A6J1VRC6_9SAUR</name>
<evidence type="ECO:0000256" key="5">
    <source>
        <dbReference type="ARBA" id="ARBA00022723"/>
    </source>
</evidence>
<feature type="transmembrane region" description="Helical" evidence="11">
    <location>
        <begin position="700"/>
        <end position="719"/>
    </location>
</feature>
<dbReference type="GO" id="GO:0020037">
    <property type="term" value="F:heme binding"/>
    <property type="evidence" value="ECO:0007669"/>
    <property type="project" value="InterPro"/>
</dbReference>
<dbReference type="InterPro" id="IPR001128">
    <property type="entry name" value="Cyt_P450"/>
</dbReference>
<dbReference type="Pfam" id="PF00067">
    <property type="entry name" value="p450"/>
    <property type="match status" value="2"/>
</dbReference>
<dbReference type="KEGG" id="nss:113427380"/>
<keyword evidence="11" id="KW-1133">Transmembrane helix</keyword>
<dbReference type="PANTHER" id="PTHR24300">
    <property type="entry name" value="CYTOCHROME P450 508A4-RELATED"/>
    <property type="match status" value="1"/>
</dbReference>
<dbReference type="Proteomes" id="UP000504612">
    <property type="component" value="Unplaced"/>
</dbReference>
<evidence type="ECO:0000256" key="10">
    <source>
        <dbReference type="PIRSR" id="PIRSR602401-1"/>
    </source>
</evidence>
<keyword evidence="11" id="KW-0812">Transmembrane</keyword>
<dbReference type="InterPro" id="IPR017972">
    <property type="entry name" value="Cyt_P450_CS"/>
</dbReference>
<protein>
    <submittedName>
        <fullName evidence="13">Uncharacterized protein LOC113427380</fullName>
    </submittedName>
</protein>
<dbReference type="GO" id="GO:0005506">
    <property type="term" value="F:iron ion binding"/>
    <property type="evidence" value="ECO:0007669"/>
    <property type="project" value="InterPro"/>
</dbReference>
<dbReference type="GO" id="GO:0016020">
    <property type="term" value="C:membrane"/>
    <property type="evidence" value="ECO:0007669"/>
    <property type="project" value="UniProtKB-SubCell"/>
</dbReference>
<evidence type="ECO:0000313" key="13">
    <source>
        <dbReference type="RefSeq" id="XP_026545657.1"/>
    </source>
</evidence>
<keyword evidence="7 10" id="KW-0408">Iron</keyword>
<dbReference type="GO" id="GO:0006082">
    <property type="term" value="P:organic acid metabolic process"/>
    <property type="evidence" value="ECO:0007669"/>
    <property type="project" value="TreeGrafter"/>
</dbReference>
<evidence type="ECO:0000256" key="4">
    <source>
        <dbReference type="ARBA" id="ARBA00022617"/>
    </source>
</evidence>
<feature type="transmembrane region" description="Helical" evidence="11">
    <location>
        <begin position="170"/>
        <end position="192"/>
    </location>
</feature>
<dbReference type="InterPro" id="IPR050182">
    <property type="entry name" value="Cytochrome_P450_fam2"/>
</dbReference>
<keyword evidence="6" id="KW-0560">Oxidoreductase</keyword>
<keyword evidence="8" id="KW-0503">Monooxygenase</keyword>
<keyword evidence="12" id="KW-1185">Reference proteome</keyword>
<dbReference type="InterPro" id="IPR036396">
    <property type="entry name" value="Cyt_P450_sf"/>
</dbReference>
<feature type="transmembrane region" description="Helical" evidence="11">
    <location>
        <begin position="497"/>
        <end position="514"/>
    </location>
</feature>
<feature type="binding site" description="axial binding residue" evidence="10">
    <location>
        <position position="928"/>
    </location>
    <ligand>
        <name>heme</name>
        <dbReference type="ChEBI" id="CHEBI:30413"/>
    </ligand>
    <ligandPart>
        <name>Fe</name>
        <dbReference type="ChEBI" id="CHEBI:18248"/>
    </ligandPart>
</feature>
<evidence type="ECO:0000256" key="2">
    <source>
        <dbReference type="ARBA" id="ARBA00004370"/>
    </source>
</evidence>
<dbReference type="Gene3D" id="1.10.630.10">
    <property type="entry name" value="Cytochrome P450"/>
    <property type="match status" value="2"/>
</dbReference>
<evidence type="ECO:0000256" key="8">
    <source>
        <dbReference type="ARBA" id="ARBA00023033"/>
    </source>
</evidence>
<dbReference type="SUPFAM" id="SSF48264">
    <property type="entry name" value="Cytochrome P450"/>
    <property type="match status" value="2"/>
</dbReference>
<evidence type="ECO:0000256" key="11">
    <source>
        <dbReference type="SAM" id="Phobius"/>
    </source>
</evidence>
<comment type="subcellular location">
    <subcellularLocation>
        <location evidence="2">Membrane</location>
    </subcellularLocation>
</comment>
<evidence type="ECO:0000313" key="12">
    <source>
        <dbReference type="Proteomes" id="UP000504612"/>
    </source>
</evidence>
<evidence type="ECO:0000256" key="9">
    <source>
        <dbReference type="ARBA" id="ARBA00023136"/>
    </source>
</evidence>
<feature type="transmembrane region" description="Helical" evidence="11">
    <location>
        <begin position="6"/>
        <end position="23"/>
    </location>
</feature>
<dbReference type="RefSeq" id="XP_026545657.1">
    <property type="nucleotide sequence ID" value="XM_026689872.1"/>
</dbReference>
<evidence type="ECO:0000256" key="6">
    <source>
        <dbReference type="ARBA" id="ARBA00023002"/>
    </source>
</evidence>
<dbReference type="GO" id="GO:0006805">
    <property type="term" value="P:xenobiotic metabolic process"/>
    <property type="evidence" value="ECO:0007669"/>
    <property type="project" value="TreeGrafter"/>
</dbReference>
<feature type="transmembrane region" description="Helical" evidence="11">
    <location>
        <begin position="67"/>
        <end position="86"/>
    </location>
</feature>
<dbReference type="PANTHER" id="PTHR24300:SF134">
    <property type="entry name" value="CYTOCHROME P450, FAMILY 2, SUBFAMILY AB, POLYPEPTIDE 2-RELATED"/>
    <property type="match status" value="1"/>
</dbReference>
<evidence type="ECO:0000256" key="3">
    <source>
        <dbReference type="ARBA" id="ARBA00010617"/>
    </source>
</evidence>
<proteinExistence type="inferred from homology"/>
<dbReference type="GO" id="GO:0016712">
    <property type="term" value="F:oxidoreductase activity, acting on paired donors, with incorporation or reduction of molecular oxygen, reduced flavin or flavoprotein as one donor, and incorporation of one atom of oxygen"/>
    <property type="evidence" value="ECO:0007669"/>
    <property type="project" value="TreeGrafter"/>
</dbReference>
<dbReference type="PROSITE" id="PS00086">
    <property type="entry name" value="CYTOCHROME_P450"/>
    <property type="match status" value="2"/>
</dbReference>
<dbReference type="GeneID" id="113427380"/>
<evidence type="ECO:0000256" key="7">
    <source>
        <dbReference type="ARBA" id="ARBA00023004"/>
    </source>
</evidence>
<organism evidence="12 13">
    <name type="scientific">Notechis scutatus</name>
    <name type="common">mainland tiger snake</name>
    <dbReference type="NCBI Taxonomy" id="8663"/>
    <lineage>
        <taxon>Eukaryota</taxon>
        <taxon>Metazoa</taxon>
        <taxon>Chordata</taxon>
        <taxon>Craniata</taxon>
        <taxon>Vertebrata</taxon>
        <taxon>Euteleostomi</taxon>
        <taxon>Lepidosauria</taxon>
        <taxon>Squamata</taxon>
        <taxon>Bifurcata</taxon>
        <taxon>Unidentata</taxon>
        <taxon>Episquamata</taxon>
        <taxon>Toxicofera</taxon>
        <taxon>Serpentes</taxon>
        <taxon>Colubroidea</taxon>
        <taxon>Elapidae</taxon>
        <taxon>Hydrophiinae</taxon>
        <taxon>Notechis</taxon>
    </lineage>
</organism>
<feature type="transmembrane region" description="Helical" evidence="11">
    <location>
        <begin position="204"/>
        <end position="226"/>
    </location>
</feature>
<sequence>MAQLWIFSTILLLLLSLSVVYFLKQLRLLRKCPPGPLPLPLIGISWRTGFRLTPDLLIQLAKRYGNIYTLLAWNLPVIVLSGYKVVKHGLINHSDDFSERVETPFLRALSRGKGIILSNGHTWKQQRRFGLLTMRKLGVGRTGIESQIQNEAGQLVEIFADSNGQPFDPLLPITNAFFNLIAILVFGYRFSLEDENFQKLTKGLIFGSRFVGSFFHVLYEVLPWLMRHIPGPHQKTLSHIKFIYDLAKEEIEKHKENQSLHEPRDFIDYYLLQLKRSKNDPSDTYDEDNLAECIVDFFIAGTETSATSLQWALLFITNHPDVQDKVYKEIQNICPSGLICYRDRKKLPYTNAVIHEIQRIYYVLSFGIARRCRKDTNMLGFYIPKGSIIVPDLRSVLLDPVQWETPEKFNPNHFLDKDGNFVVREEFLPFGAGVRICLGEQIARMEIFLVFTNLLRNFRFQLPKGVKQFRQEPISGLTVHPHSYKACAMPRHNMEEVGKWLFALFLTGIVLYFLKQLWSRRNYPPGPFPLPFIGVAWQTGIRVTPTLLIKLAKRYGNIYTIWSGHMAIVVFSGYQAVKEALIQTEDFAERQMTPFFKEAFKNKGIIFSNGQNWKQQRRFGLNTMRKLGLGKKGMENQIEEEAHRLVKIFARAKEQPLDPSLPVTTAISNLICIVVFGYRFSAKDEKFQRMLINLNYYMKFGGSFVYLLYELFPWLMKYLPGRHQRVFRALNDVTSFAKEEVEKHRELQSLHDPQDFIDYYLLQMEKTKGDPESAYDEENLAQCIVDFFIAGTETTATTLQWALLLMVAYPEVQEKVRQEIEDTLDPTHSIRYQDRVKLPYTHAVIHEVLRLKYVLIVGVPRQSVRDVNLYGYHIPKGTLVVTDLNSVLYDPKRWETPEKFNPHHFLDKDGRFISREEFLPFGAGPRVCLGEQMARMELFLFLTILLRCFKFQLPEGVKELSLEPIVGLSLHPRPYKLCAVPHCRTP</sequence>
<dbReference type="PRINTS" id="PR00463">
    <property type="entry name" value="EP450I"/>
</dbReference>
<comment type="cofactor">
    <cofactor evidence="1 10">
        <name>heme</name>
        <dbReference type="ChEBI" id="CHEBI:30413"/>
    </cofactor>
</comment>
<dbReference type="GO" id="GO:0005737">
    <property type="term" value="C:cytoplasm"/>
    <property type="evidence" value="ECO:0007669"/>
    <property type="project" value="TreeGrafter"/>
</dbReference>
<comment type="similarity">
    <text evidence="3">Belongs to the cytochrome P450 family.</text>
</comment>
<keyword evidence="9 11" id="KW-0472">Membrane</keyword>
<dbReference type="InterPro" id="IPR002401">
    <property type="entry name" value="Cyt_P450_E_grp-I"/>
</dbReference>
<dbReference type="FunFam" id="1.10.630.10:FF:000004">
    <property type="entry name" value="cytochrome P450 2D15 isoform X1"/>
    <property type="match status" value="2"/>
</dbReference>
<keyword evidence="4 10" id="KW-0349">Heme</keyword>
<gene>
    <name evidence="13" type="primary">LOC113427380</name>
</gene>
<dbReference type="AlphaFoldDB" id="A0A6J1VRC6"/>
<feature type="transmembrane region" description="Helical" evidence="11">
    <location>
        <begin position="661"/>
        <end position="680"/>
    </location>
</feature>
<evidence type="ECO:0000256" key="1">
    <source>
        <dbReference type="ARBA" id="ARBA00001971"/>
    </source>
</evidence>
<dbReference type="PRINTS" id="PR00385">
    <property type="entry name" value="P450"/>
</dbReference>
<reference evidence="13" key="1">
    <citation type="submission" date="2025-08" db="UniProtKB">
        <authorList>
            <consortium name="RefSeq"/>
        </authorList>
    </citation>
    <scope>IDENTIFICATION</scope>
</reference>